<reference evidence="3 4" key="1">
    <citation type="submission" date="2017-06" db="EMBL/GenBank/DDBJ databases">
        <authorList>
            <person name="Kim H.J."/>
            <person name="Triplett B.A."/>
        </authorList>
    </citation>
    <scope>NUCLEOTIDE SEQUENCE [LARGE SCALE GENOMIC DNA]</scope>
    <source>
        <strain evidence="3 4">DSM 14713</strain>
    </source>
</reference>
<dbReference type="Proteomes" id="UP000217289">
    <property type="component" value="Chromosome"/>
</dbReference>
<evidence type="ECO:0000313" key="3">
    <source>
        <dbReference type="EMBL" id="ATB28931.1"/>
    </source>
</evidence>
<keyword evidence="4" id="KW-1185">Reference proteome</keyword>
<dbReference type="KEGG" id="mbd:MEBOL_002380"/>
<gene>
    <name evidence="3" type="ORF">MEBOL_002380</name>
</gene>
<dbReference type="RefSeq" id="WP_179956409.1">
    <property type="nucleotide sequence ID" value="NZ_CP022163.1"/>
</dbReference>
<dbReference type="InterPro" id="IPR049656">
    <property type="entry name" value="MXAN_6627.5-like"/>
</dbReference>
<dbReference type="AlphaFoldDB" id="A0A250ICQ8"/>
<evidence type="ECO:0000313" key="4">
    <source>
        <dbReference type="Proteomes" id="UP000217289"/>
    </source>
</evidence>
<evidence type="ECO:0000256" key="2">
    <source>
        <dbReference type="SAM" id="SignalP"/>
    </source>
</evidence>
<sequence>MKHTPFSRRLLPCLALALCLLAPRVGRAQDGGTFPPDASVGGEVPELPEDEDNVGRPGGSCRSTSDCTTRFSCSQGTCRYTGIREAERVGCLFGPADTLALVGMGLVVARRRREEE</sequence>
<organism evidence="3 4">
    <name type="scientific">Melittangium boletus DSM 14713</name>
    <dbReference type="NCBI Taxonomy" id="1294270"/>
    <lineage>
        <taxon>Bacteria</taxon>
        <taxon>Pseudomonadati</taxon>
        <taxon>Myxococcota</taxon>
        <taxon>Myxococcia</taxon>
        <taxon>Myxococcales</taxon>
        <taxon>Cystobacterineae</taxon>
        <taxon>Archangiaceae</taxon>
        <taxon>Melittangium</taxon>
    </lineage>
</organism>
<dbReference type="EMBL" id="CP022163">
    <property type="protein sequence ID" value="ATB28931.1"/>
    <property type="molecule type" value="Genomic_DNA"/>
</dbReference>
<evidence type="ECO:0008006" key="5">
    <source>
        <dbReference type="Google" id="ProtNLM"/>
    </source>
</evidence>
<evidence type="ECO:0000256" key="1">
    <source>
        <dbReference type="SAM" id="MobiDB-lite"/>
    </source>
</evidence>
<proteinExistence type="predicted"/>
<name>A0A250ICQ8_9BACT</name>
<feature type="region of interest" description="Disordered" evidence="1">
    <location>
        <begin position="30"/>
        <end position="67"/>
    </location>
</feature>
<dbReference type="NCBIfam" id="NF041937">
    <property type="entry name" value="MXAN_6627.5_fam"/>
    <property type="match status" value="1"/>
</dbReference>
<feature type="signal peptide" evidence="2">
    <location>
        <begin position="1"/>
        <end position="28"/>
    </location>
</feature>
<feature type="chain" id="PRO_5012535440" description="MYXO-CTERM domain-containing protein" evidence="2">
    <location>
        <begin position="29"/>
        <end position="116"/>
    </location>
</feature>
<accession>A0A250ICQ8</accession>
<keyword evidence="2" id="KW-0732">Signal</keyword>
<protein>
    <recommendedName>
        <fullName evidence="5">MYXO-CTERM domain-containing protein</fullName>
    </recommendedName>
</protein>